<evidence type="ECO:0000313" key="2">
    <source>
        <dbReference type="Proteomes" id="UP000554482"/>
    </source>
</evidence>
<dbReference type="AlphaFoldDB" id="A0A7J6WDP1"/>
<sequence length="99" mass="11499">MAKEKTTEQLAMQAVMQCQSSPFTEEILDQELPSKLNAPKFDQYNGIEDPTDHIKRFRKYLPLVKEDHLLCLLFQSSLTDPIFDWFHKIPPRSIGSFGE</sequence>
<protein>
    <submittedName>
        <fullName evidence="1">Uncharacterized protein</fullName>
    </submittedName>
</protein>
<organism evidence="1 2">
    <name type="scientific">Thalictrum thalictroides</name>
    <name type="common">Rue-anemone</name>
    <name type="synonym">Anemone thalictroides</name>
    <dbReference type="NCBI Taxonomy" id="46969"/>
    <lineage>
        <taxon>Eukaryota</taxon>
        <taxon>Viridiplantae</taxon>
        <taxon>Streptophyta</taxon>
        <taxon>Embryophyta</taxon>
        <taxon>Tracheophyta</taxon>
        <taxon>Spermatophyta</taxon>
        <taxon>Magnoliopsida</taxon>
        <taxon>Ranunculales</taxon>
        <taxon>Ranunculaceae</taxon>
        <taxon>Thalictroideae</taxon>
        <taxon>Thalictrum</taxon>
    </lineage>
</organism>
<reference evidence="1 2" key="1">
    <citation type="submission" date="2020-06" db="EMBL/GenBank/DDBJ databases">
        <title>Transcriptomic and genomic resources for Thalictrum thalictroides and T. hernandezii: Facilitating candidate gene discovery in an emerging model plant lineage.</title>
        <authorList>
            <person name="Arias T."/>
            <person name="Riano-Pachon D.M."/>
            <person name="Di Stilio V.S."/>
        </authorList>
    </citation>
    <scope>NUCLEOTIDE SEQUENCE [LARGE SCALE GENOMIC DNA]</scope>
    <source>
        <strain evidence="2">cv. WT478/WT964</strain>
        <tissue evidence="1">Leaves</tissue>
    </source>
</reference>
<proteinExistence type="predicted"/>
<accession>A0A7J6WDP1</accession>
<dbReference type="EMBL" id="JABWDY010017165">
    <property type="protein sequence ID" value="KAF5195556.1"/>
    <property type="molecule type" value="Genomic_DNA"/>
</dbReference>
<comment type="caution">
    <text evidence="1">The sequence shown here is derived from an EMBL/GenBank/DDBJ whole genome shotgun (WGS) entry which is preliminary data.</text>
</comment>
<gene>
    <name evidence="1" type="ORF">FRX31_014859</name>
</gene>
<keyword evidence="2" id="KW-1185">Reference proteome</keyword>
<name>A0A7J6WDP1_THATH</name>
<dbReference type="OrthoDB" id="1752139at2759"/>
<evidence type="ECO:0000313" key="1">
    <source>
        <dbReference type="EMBL" id="KAF5195556.1"/>
    </source>
</evidence>
<dbReference type="Proteomes" id="UP000554482">
    <property type="component" value="Unassembled WGS sequence"/>
</dbReference>